<evidence type="ECO:0000313" key="4">
    <source>
        <dbReference type="Proteomes" id="UP000828251"/>
    </source>
</evidence>
<dbReference type="GO" id="GO:0003676">
    <property type="term" value="F:nucleic acid binding"/>
    <property type="evidence" value="ECO:0007669"/>
    <property type="project" value="InterPro"/>
</dbReference>
<dbReference type="PROSITE" id="PS50158">
    <property type="entry name" value="ZF_CCHC"/>
    <property type="match status" value="1"/>
</dbReference>
<keyword evidence="1" id="KW-0479">Metal-binding</keyword>
<dbReference type="GO" id="GO:0008270">
    <property type="term" value="F:zinc ion binding"/>
    <property type="evidence" value="ECO:0007669"/>
    <property type="project" value="UniProtKB-KW"/>
</dbReference>
<dbReference type="OrthoDB" id="1002573at2759"/>
<evidence type="ECO:0000259" key="2">
    <source>
        <dbReference type="PROSITE" id="PS50158"/>
    </source>
</evidence>
<reference evidence="3 4" key="1">
    <citation type="journal article" date="2021" name="Plant Biotechnol. J.">
        <title>Multi-omics assisted identification of the key and species-specific regulatory components of drought-tolerant mechanisms in Gossypium stocksii.</title>
        <authorList>
            <person name="Yu D."/>
            <person name="Ke L."/>
            <person name="Zhang D."/>
            <person name="Wu Y."/>
            <person name="Sun Y."/>
            <person name="Mei J."/>
            <person name="Sun J."/>
            <person name="Sun Y."/>
        </authorList>
    </citation>
    <scope>NUCLEOTIDE SEQUENCE [LARGE SCALE GENOMIC DNA]</scope>
    <source>
        <strain evidence="4">cv. E1</strain>
        <tissue evidence="3">Leaf</tissue>
    </source>
</reference>
<dbReference type="Proteomes" id="UP000828251">
    <property type="component" value="Unassembled WGS sequence"/>
</dbReference>
<dbReference type="InterPro" id="IPR001878">
    <property type="entry name" value="Znf_CCHC"/>
</dbReference>
<accession>A0A9D3ZUF0</accession>
<dbReference type="EMBL" id="JAIQCV010000009">
    <property type="protein sequence ID" value="KAH1067161.1"/>
    <property type="molecule type" value="Genomic_DNA"/>
</dbReference>
<name>A0A9D3ZUF0_9ROSI</name>
<dbReference type="InterPro" id="IPR052343">
    <property type="entry name" value="Retrotransposon-Effector_Assoc"/>
</dbReference>
<dbReference type="PANTHER" id="PTHR46890:SF48">
    <property type="entry name" value="RNA-DIRECTED DNA POLYMERASE"/>
    <property type="match status" value="1"/>
</dbReference>
<feature type="domain" description="CCHC-type" evidence="2">
    <location>
        <begin position="6"/>
        <end position="19"/>
    </location>
</feature>
<proteinExistence type="predicted"/>
<sequence>MLPTICFSCGKYGHTKELCATMQSDSGPEKQQENINVDFALTSKPTSLMPQPIEVQNADPGACDTSVGSWIHRTVLYLAKRDRNTSFFHSRTLQWRKVNRILALRISNGEWCSDESIFSDEAARFFENLYGEISTPMSELPLNIFSRLKENDIDFLNTLVFNDEIKKALFDMAPLKALGSDSFHAYFFQSQWDLVGCAVCEWVQGIFVGNRIEEDLNNTLIMLIPKKDCPEDFSHFRPISLCSVMYKSAIKVIANRFKVVFPNFISPE</sequence>
<comment type="caution">
    <text evidence="3">The sequence shown here is derived from an EMBL/GenBank/DDBJ whole genome shotgun (WGS) entry which is preliminary data.</text>
</comment>
<keyword evidence="1" id="KW-0862">Zinc</keyword>
<evidence type="ECO:0000256" key="1">
    <source>
        <dbReference type="PROSITE-ProRule" id="PRU00047"/>
    </source>
</evidence>
<dbReference type="AlphaFoldDB" id="A0A9D3ZUF0"/>
<protein>
    <recommendedName>
        <fullName evidence="2">CCHC-type domain-containing protein</fullName>
    </recommendedName>
</protein>
<keyword evidence="4" id="KW-1185">Reference proteome</keyword>
<dbReference type="PANTHER" id="PTHR46890">
    <property type="entry name" value="NON-LTR RETROLELEMENT REVERSE TRANSCRIPTASE-LIKE PROTEIN-RELATED"/>
    <property type="match status" value="1"/>
</dbReference>
<gene>
    <name evidence="3" type="ORF">J1N35_032148</name>
</gene>
<keyword evidence="1" id="KW-0863">Zinc-finger</keyword>
<evidence type="ECO:0000313" key="3">
    <source>
        <dbReference type="EMBL" id="KAH1067161.1"/>
    </source>
</evidence>
<organism evidence="3 4">
    <name type="scientific">Gossypium stocksii</name>
    <dbReference type="NCBI Taxonomy" id="47602"/>
    <lineage>
        <taxon>Eukaryota</taxon>
        <taxon>Viridiplantae</taxon>
        <taxon>Streptophyta</taxon>
        <taxon>Embryophyta</taxon>
        <taxon>Tracheophyta</taxon>
        <taxon>Spermatophyta</taxon>
        <taxon>Magnoliopsida</taxon>
        <taxon>eudicotyledons</taxon>
        <taxon>Gunneridae</taxon>
        <taxon>Pentapetalae</taxon>
        <taxon>rosids</taxon>
        <taxon>malvids</taxon>
        <taxon>Malvales</taxon>
        <taxon>Malvaceae</taxon>
        <taxon>Malvoideae</taxon>
        <taxon>Gossypium</taxon>
    </lineage>
</organism>